<feature type="region of interest" description="Disordered" evidence="1">
    <location>
        <begin position="167"/>
        <end position="293"/>
    </location>
</feature>
<dbReference type="EMBL" id="KB445562">
    <property type="protein sequence ID" value="EMC92541.1"/>
    <property type="molecule type" value="Genomic_DNA"/>
</dbReference>
<name>M2M868_BAUPA</name>
<gene>
    <name evidence="2" type="ORF">BAUCODRAFT_27805</name>
</gene>
<dbReference type="KEGG" id="bcom:BAUCODRAFT_27805"/>
<keyword evidence="3" id="KW-1185">Reference proteome</keyword>
<evidence type="ECO:0000313" key="2">
    <source>
        <dbReference type="EMBL" id="EMC92541.1"/>
    </source>
</evidence>
<feature type="region of interest" description="Disordered" evidence="1">
    <location>
        <begin position="39"/>
        <end position="67"/>
    </location>
</feature>
<dbReference type="HOGENOM" id="CLU_874317_0_0_1"/>
<organism evidence="2 3">
    <name type="scientific">Baudoinia panamericana (strain UAMH 10762)</name>
    <name type="common">Angels' share fungus</name>
    <name type="synonym">Baudoinia compniacensis (strain UAMH 10762)</name>
    <dbReference type="NCBI Taxonomy" id="717646"/>
    <lineage>
        <taxon>Eukaryota</taxon>
        <taxon>Fungi</taxon>
        <taxon>Dikarya</taxon>
        <taxon>Ascomycota</taxon>
        <taxon>Pezizomycotina</taxon>
        <taxon>Dothideomycetes</taxon>
        <taxon>Dothideomycetidae</taxon>
        <taxon>Mycosphaerellales</taxon>
        <taxon>Teratosphaeriaceae</taxon>
        <taxon>Baudoinia</taxon>
    </lineage>
</organism>
<feature type="compositionally biased region" description="Basic and acidic residues" evidence="1">
    <location>
        <begin position="8"/>
        <end position="25"/>
    </location>
</feature>
<sequence>MASSVAQRRPELARKPKKTAAERAADLTSLKKAGAYGYRLKPENAPFEPDAVAESGKDATDAAATASQADKDAATLLYETAKATLPKPRPIMKRAERTRTSTGQLLLDLEGEMSDEHAGNRNESIFNGVGDSIIQAYVELLRVQALAPCTLKEKEARWRTYEHKLDEPAERQEEVKGVSKDDVDGREKKDDTSQPVTVAHENVEDGGGSSAAGDGDVNDEMEAPAQALPNSNPDAAAESETGMPKDSAVAEPASGKDVATIDLNAEATTSATEETLPNKPEKQDQGTAKQPPVVDVLQALQDHASKMLERRARHQGQT</sequence>
<proteinExistence type="predicted"/>
<accession>M2M868</accession>
<dbReference type="Proteomes" id="UP000011761">
    <property type="component" value="Unassembled WGS sequence"/>
</dbReference>
<evidence type="ECO:0000313" key="3">
    <source>
        <dbReference type="Proteomes" id="UP000011761"/>
    </source>
</evidence>
<protein>
    <submittedName>
        <fullName evidence="2">Uncharacterized protein</fullName>
    </submittedName>
</protein>
<feature type="compositionally biased region" description="Basic and acidic residues" evidence="1">
    <location>
        <begin position="167"/>
        <end position="192"/>
    </location>
</feature>
<dbReference type="GeneID" id="19110636"/>
<evidence type="ECO:0000256" key="1">
    <source>
        <dbReference type="SAM" id="MobiDB-lite"/>
    </source>
</evidence>
<dbReference type="AlphaFoldDB" id="M2M868"/>
<reference evidence="2 3" key="1">
    <citation type="journal article" date="2012" name="PLoS Pathog.">
        <title>Diverse lifestyles and strategies of plant pathogenesis encoded in the genomes of eighteen Dothideomycetes fungi.</title>
        <authorList>
            <person name="Ohm R.A."/>
            <person name="Feau N."/>
            <person name="Henrissat B."/>
            <person name="Schoch C.L."/>
            <person name="Horwitz B.A."/>
            <person name="Barry K.W."/>
            <person name="Condon B.J."/>
            <person name="Copeland A.C."/>
            <person name="Dhillon B."/>
            <person name="Glaser F."/>
            <person name="Hesse C.N."/>
            <person name="Kosti I."/>
            <person name="LaButti K."/>
            <person name="Lindquist E.A."/>
            <person name="Lucas S."/>
            <person name="Salamov A.A."/>
            <person name="Bradshaw R.E."/>
            <person name="Ciuffetti L."/>
            <person name="Hamelin R.C."/>
            <person name="Kema G.H.J."/>
            <person name="Lawrence C."/>
            <person name="Scott J.A."/>
            <person name="Spatafora J.W."/>
            <person name="Turgeon B.G."/>
            <person name="de Wit P.J.G.M."/>
            <person name="Zhong S."/>
            <person name="Goodwin S.B."/>
            <person name="Grigoriev I.V."/>
        </authorList>
    </citation>
    <scope>NUCLEOTIDE SEQUENCE [LARGE SCALE GENOMIC DNA]</scope>
    <source>
        <strain evidence="2 3">UAMH 10762</strain>
    </source>
</reference>
<feature type="compositionally biased region" description="Low complexity" evidence="1">
    <location>
        <begin position="265"/>
        <end position="275"/>
    </location>
</feature>
<feature type="region of interest" description="Disordered" evidence="1">
    <location>
        <begin position="1"/>
        <end position="26"/>
    </location>
</feature>
<dbReference type="RefSeq" id="XP_007680323.1">
    <property type="nucleotide sequence ID" value="XM_007682133.1"/>
</dbReference>